<gene>
    <name evidence="10" type="ORF">IRJ41_011808</name>
</gene>
<keyword evidence="4" id="KW-1015">Disulfide bond</keyword>
<dbReference type="Pfam" id="PF07686">
    <property type="entry name" value="V-set"/>
    <property type="match status" value="1"/>
</dbReference>
<protein>
    <submittedName>
        <fullName evidence="10">Butyrophilin-like protein 3</fullName>
    </submittedName>
</protein>
<dbReference type="InterPro" id="IPR003599">
    <property type="entry name" value="Ig_sub"/>
</dbReference>
<dbReference type="PROSITE" id="PS50835">
    <property type="entry name" value="IG_LIKE"/>
    <property type="match status" value="2"/>
</dbReference>
<accession>A0A9W7TWX1</accession>
<feature type="domain" description="Ig-like" evidence="9">
    <location>
        <begin position="36"/>
        <end position="134"/>
    </location>
</feature>
<dbReference type="EMBL" id="JAFHDT010000011">
    <property type="protein sequence ID" value="KAI7803799.1"/>
    <property type="molecule type" value="Genomic_DNA"/>
</dbReference>
<keyword evidence="6" id="KW-0393">Immunoglobulin domain</keyword>
<sequence length="292" mass="32597">MKFICVTLLIISGIADSRADNFDVVGPAVPLMAVSGEDVILPCSVKPSISAVNMRVEWSRLDQRGSVVHLYEDHEDRNTDQLPSYRGRTRLFKDELENGNTSLKLSRVQTSDEGIYKCFVQSESWYDDTTAAVRVEAVGSAPVITVDGFDGSGGLHLQCESKGWNPEPDLVWLDSEGVTLTSESTDTHRDDTDGFSVKHAITVYNSDTKYHCRVKLRHHMLETEIIISSKMFNSRKTLMILNSVAVVLSVIAGILIAVFFHKKIGNIFIIRSCASLRLLLQNTQMWLDRSKS</sequence>
<dbReference type="SUPFAM" id="SSF48726">
    <property type="entry name" value="Immunoglobulin"/>
    <property type="match status" value="2"/>
</dbReference>
<reference evidence="10" key="1">
    <citation type="submission" date="2021-02" db="EMBL/GenBank/DDBJ databases">
        <title>Comparative genomics reveals that relaxation of natural selection precedes convergent phenotypic evolution of cavefish.</title>
        <authorList>
            <person name="Peng Z."/>
        </authorList>
    </citation>
    <scope>NUCLEOTIDE SEQUENCE</scope>
    <source>
        <tissue evidence="10">Muscle</tissue>
    </source>
</reference>
<name>A0A9W7TWX1_TRIRA</name>
<dbReference type="FunFam" id="2.60.40.10:FF:002319">
    <property type="entry name" value="Zgc:162154"/>
    <property type="match status" value="1"/>
</dbReference>
<evidence type="ECO:0000256" key="5">
    <source>
        <dbReference type="ARBA" id="ARBA00023180"/>
    </source>
</evidence>
<comment type="subcellular location">
    <subcellularLocation>
        <location evidence="1">Membrane</location>
    </subcellularLocation>
</comment>
<organism evidence="10 11">
    <name type="scientific">Triplophysa rosa</name>
    <name type="common">Cave loach</name>
    <dbReference type="NCBI Taxonomy" id="992332"/>
    <lineage>
        <taxon>Eukaryota</taxon>
        <taxon>Metazoa</taxon>
        <taxon>Chordata</taxon>
        <taxon>Craniata</taxon>
        <taxon>Vertebrata</taxon>
        <taxon>Euteleostomi</taxon>
        <taxon>Actinopterygii</taxon>
        <taxon>Neopterygii</taxon>
        <taxon>Teleostei</taxon>
        <taxon>Ostariophysi</taxon>
        <taxon>Cypriniformes</taxon>
        <taxon>Nemacheilidae</taxon>
        <taxon>Triplophysa</taxon>
    </lineage>
</organism>
<dbReference type="GO" id="GO:0050852">
    <property type="term" value="P:T cell receptor signaling pathway"/>
    <property type="evidence" value="ECO:0007669"/>
    <property type="project" value="TreeGrafter"/>
</dbReference>
<dbReference type="Proteomes" id="UP001059041">
    <property type="component" value="Linkage Group LG11"/>
</dbReference>
<dbReference type="GO" id="GO:0005102">
    <property type="term" value="F:signaling receptor binding"/>
    <property type="evidence" value="ECO:0007669"/>
    <property type="project" value="TreeGrafter"/>
</dbReference>
<comment type="caution">
    <text evidence="10">The sequence shown here is derived from an EMBL/GenBank/DDBJ whole genome shotgun (WGS) entry which is preliminary data.</text>
</comment>
<dbReference type="AlphaFoldDB" id="A0A9W7TWX1"/>
<keyword evidence="2 8" id="KW-0732">Signal</keyword>
<evidence type="ECO:0000256" key="2">
    <source>
        <dbReference type="ARBA" id="ARBA00022729"/>
    </source>
</evidence>
<keyword evidence="3 7" id="KW-0472">Membrane</keyword>
<evidence type="ECO:0000256" key="4">
    <source>
        <dbReference type="ARBA" id="ARBA00023157"/>
    </source>
</evidence>
<keyword evidence="5" id="KW-0325">Glycoprotein</keyword>
<dbReference type="PANTHER" id="PTHR24100:SF151">
    <property type="entry name" value="ICOS LIGAND"/>
    <property type="match status" value="1"/>
</dbReference>
<dbReference type="InterPro" id="IPR050504">
    <property type="entry name" value="IgSF_BTN/MOG"/>
</dbReference>
<dbReference type="InterPro" id="IPR013106">
    <property type="entry name" value="Ig_V-set"/>
</dbReference>
<evidence type="ECO:0000313" key="11">
    <source>
        <dbReference type="Proteomes" id="UP001059041"/>
    </source>
</evidence>
<evidence type="ECO:0000256" key="7">
    <source>
        <dbReference type="SAM" id="Phobius"/>
    </source>
</evidence>
<feature type="signal peptide" evidence="8">
    <location>
        <begin position="1"/>
        <end position="19"/>
    </location>
</feature>
<dbReference type="Pfam" id="PF22705">
    <property type="entry name" value="C2-set_3"/>
    <property type="match status" value="1"/>
</dbReference>
<dbReference type="FunFam" id="2.60.40.10:FF:000142">
    <property type="entry name" value="V-set domain-containing T-cell activation inhibitor 1"/>
    <property type="match status" value="1"/>
</dbReference>
<evidence type="ECO:0000256" key="1">
    <source>
        <dbReference type="ARBA" id="ARBA00004370"/>
    </source>
</evidence>
<keyword evidence="7" id="KW-1133">Transmembrane helix</keyword>
<dbReference type="InterPro" id="IPR007110">
    <property type="entry name" value="Ig-like_dom"/>
</dbReference>
<dbReference type="InterPro" id="IPR036179">
    <property type="entry name" value="Ig-like_dom_sf"/>
</dbReference>
<feature type="domain" description="Ig-like" evidence="9">
    <location>
        <begin position="142"/>
        <end position="228"/>
    </location>
</feature>
<feature type="chain" id="PRO_5040786343" evidence="8">
    <location>
        <begin position="20"/>
        <end position="292"/>
    </location>
</feature>
<keyword evidence="7" id="KW-0812">Transmembrane</keyword>
<evidence type="ECO:0000259" key="9">
    <source>
        <dbReference type="PROSITE" id="PS50835"/>
    </source>
</evidence>
<feature type="transmembrane region" description="Helical" evidence="7">
    <location>
        <begin position="238"/>
        <end position="260"/>
    </location>
</feature>
<dbReference type="InterPro" id="IPR053896">
    <property type="entry name" value="BTN3A2-like_Ig-C"/>
</dbReference>
<dbReference type="SMART" id="SM00409">
    <property type="entry name" value="IG"/>
    <property type="match status" value="1"/>
</dbReference>
<dbReference type="GO" id="GO:0050863">
    <property type="term" value="P:regulation of T cell activation"/>
    <property type="evidence" value="ECO:0007669"/>
    <property type="project" value="UniProtKB-ARBA"/>
</dbReference>
<keyword evidence="11" id="KW-1185">Reference proteome</keyword>
<dbReference type="Gene3D" id="2.60.40.10">
    <property type="entry name" value="Immunoglobulins"/>
    <property type="match status" value="2"/>
</dbReference>
<dbReference type="GO" id="GO:0001817">
    <property type="term" value="P:regulation of cytokine production"/>
    <property type="evidence" value="ECO:0007669"/>
    <property type="project" value="TreeGrafter"/>
</dbReference>
<dbReference type="PANTHER" id="PTHR24100">
    <property type="entry name" value="BUTYROPHILIN"/>
    <property type="match status" value="1"/>
</dbReference>
<proteinExistence type="predicted"/>
<evidence type="ECO:0000256" key="6">
    <source>
        <dbReference type="ARBA" id="ARBA00023319"/>
    </source>
</evidence>
<evidence type="ECO:0000256" key="3">
    <source>
        <dbReference type="ARBA" id="ARBA00023136"/>
    </source>
</evidence>
<dbReference type="GO" id="GO:1903037">
    <property type="term" value="P:regulation of leukocyte cell-cell adhesion"/>
    <property type="evidence" value="ECO:0007669"/>
    <property type="project" value="UniProtKB-ARBA"/>
</dbReference>
<dbReference type="SMART" id="SM00406">
    <property type="entry name" value="IGv"/>
    <property type="match status" value="1"/>
</dbReference>
<dbReference type="InterPro" id="IPR013783">
    <property type="entry name" value="Ig-like_fold"/>
</dbReference>
<dbReference type="GO" id="GO:0009897">
    <property type="term" value="C:external side of plasma membrane"/>
    <property type="evidence" value="ECO:0007669"/>
    <property type="project" value="TreeGrafter"/>
</dbReference>
<evidence type="ECO:0000256" key="8">
    <source>
        <dbReference type="SAM" id="SignalP"/>
    </source>
</evidence>
<evidence type="ECO:0000313" key="10">
    <source>
        <dbReference type="EMBL" id="KAI7803799.1"/>
    </source>
</evidence>